<dbReference type="Gene3D" id="3.40.50.150">
    <property type="entry name" value="Vaccinia Virus protein VP39"/>
    <property type="match status" value="1"/>
</dbReference>
<reference evidence="5" key="2">
    <citation type="journal article" date="2014" name="FEMS Microbiol. Ecol.">
        <title>Novel integrons and gene cassettes from a Cascadian submarine gas-hydrate-bearing core.</title>
        <authorList>
            <person name="Elsaied H."/>
            <person name="Stokes H.W."/>
            <person name="Yoshioka H."/>
            <person name="Mitani Y."/>
            <person name="Maruyama A."/>
        </authorList>
    </citation>
    <scope>NUCLEOTIDE SEQUENCE</scope>
</reference>
<reference evidence="5" key="1">
    <citation type="submission" date="2012-09" db="EMBL/GenBank/DDBJ databases">
        <authorList>
            <person name="Elsaied H.E."/>
            <person name="Maruyama A."/>
        </authorList>
    </citation>
    <scope>NUCLEOTIDE SEQUENCE</scope>
</reference>
<accession>K0J8N2</accession>
<evidence type="ECO:0000256" key="2">
    <source>
        <dbReference type="ARBA" id="ARBA00022603"/>
    </source>
</evidence>
<dbReference type="NCBIfam" id="TIGR00027">
    <property type="entry name" value="mthyl_TIGR00027"/>
    <property type="match status" value="1"/>
</dbReference>
<comment type="similarity">
    <text evidence="1">Belongs to the UPF0677 family.</text>
</comment>
<keyword evidence="4" id="KW-0472">Membrane</keyword>
<dbReference type="PANTHER" id="PTHR43619:SF2">
    <property type="entry name" value="S-ADENOSYL-L-METHIONINE-DEPENDENT METHYLTRANSFERASES SUPERFAMILY PROTEIN"/>
    <property type="match status" value="1"/>
</dbReference>
<dbReference type="PANTHER" id="PTHR43619">
    <property type="entry name" value="S-ADENOSYL-L-METHIONINE-DEPENDENT METHYLTRANSFERASE YKTD-RELATED"/>
    <property type="match status" value="1"/>
</dbReference>
<protein>
    <submittedName>
        <fullName evidence="5">Methyltransferase</fullName>
    </submittedName>
</protein>
<feature type="non-terminal residue" evidence="5">
    <location>
        <position position="1"/>
    </location>
</feature>
<dbReference type="InterPro" id="IPR007213">
    <property type="entry name" value="Ppm1/Ppm2/Tcmp"/>
</dbReference>
<feature type="transmembrane region" description="Helical" evidence="4">
    <location>
        <begin position="32"/>
        <end position="55"/>
    </location>
</feature>
<keyword evidence="4" id="KW-0812">Transmembrane</keyword>
<evidence type="ECO:0000313" key="5">
    <source>
        <dbReference type="EMBL" id="BAM62572.1"/>
    </source>
</evidence>
<dbReference type="InterPro" id="IPR011610">
    <property type="entry name" value="SAM_mthyl_Trfase_ML2640-like"/>
</dbReference>
<dbReference type="Pfam" id="PF04072">
    <property type="entry name" value="LCM"/>
    <property type="match status" value="1"/>
</dbReference>
<dbReference type="GO" id="GO:0032259">
    <property type="term" value="P:methylation"/>
    <property type="evidence" value="ECO:0007669"/>
    <property type="project" value="UniProtKB-KW"/>
</dbReference>
<dbReference type="AlphaFoldDB" id="K0J8N2"/>
<keyword evidence="3 5" id="KW-0808">Transferase</keyword>
<evidence type="ECO:0000256" key="4">
    <source>
        <dbReference type="SAM" id="Phobius"/>
    </source>
</evidence>
<proteinExistence type="inferred from homology"/>
<name>K0J8N2_9ZZZZ</name>
<keyword evidence="4" id="KW-1133">Transmembrane helix</keyword>
<organism evidence="5">
    <name type="scientific">uncultured microorganism</name>
    <dbReference type="NCBI Taxonomy" id="358574"/>
    <lineage>
        <taxon>unclassified sequences</taxon>
        <taxon>environmental samples</taxon>
    </lineage>
</organism>
<evidence type="ECO:0000256" key="1">
    <source>
        <dbReference type="ARBA" id="ARBA00008138"/>
    </source>
</evidence>
<dbReference type="InterPro" id="IPR029063">
    <property type="entry name" value="SAM-dependent_MTases_sf"/>
</dbReference>
<sequence>LAWSIARSKTRALSADTLLQRSEGGPMSLLSLLLYIPLQVLFIPMAIVGVVLVAYKQMVVSKRLGVSQTAIEAINGRWTMHVFGMREDEATASLAATLPNTSLLGLWLALFPLWVKYKLSGEVFLYPRRVEEGSETLGELVIARTLYFDRVIERVLGDVGQFVLLGAGYDTRAYGPFRREGIVLFELDQESVQDHKRIMTARAGIDTADVRFVAVDFSEDDVIEKLAEAGYDPAVKTIFLWEGVTLYLKEEAVRKTMRHVRTHSAPGSVLLADIYADRMIKMGKSAVGSKALDYTNEGFGFGLPFSAGHEAALSRFVESEALTVGETFFMGSASDKGPFMVVVEMVV</sequence>
<dbReference type="SUPFAM" id="SSF53335">
    <property type="entry name" value="S-adenosyl-L-methionine-dependent methyltransferases"/>
    <property type="match status" value="1"/>
</dbReference>
<dbReference type="GO" id="GO:0008168">
    <property type="term" value="F:methyltransferase activity"/>
    <property type="evidence" value="ECO:0007669"/>
    <property type="project" value="UniProtKB-KW"/>
</dbReference>
<dbReference type="EMBL" id="AB750520">
    <property type="protein sequence ID" value="BAM62572.1"/>
    <property type="molecule type" value="Genomic_DNA"/>
</dbReference>
<keyword evidence="2 5" id="KW-0489">Methyltransferase</keyword>
<evidence type="ECO:0000256" key="3">
    <source>
        <dbReference type="ARBA" id="ARBA00022679"/>
    </source>
</evidence>